<sequence>MEAVMQTIIAHVNASWKWLGPLAVGFFGVWMIYSIGTLVWMFVEDPRKKFEG</sequence>
<gene>
    <name evidence="2" type="ORF">PITCH_A1970007</name>
</gene>
<feature type="transmembrane region" description="Helical" evidence="1">
    <location>
        <begin position="22"/>
        <end position="43"/>
    </location>
</feature>
<keyword evidence="1" id="KW-1133">Transmembrane helix</keyword>
<keyword evidence="1" id="KW-0812">Transmembrane</keyword>
<dbReference type="AlphaFoldDB" id="A0A445MWE1"/>
<name>A0A445MWE1_9BACT</name>
<protein>
    <submittedName>
        <fullName evidence="2">Uncharacterized protein</fullName>
    </submittedName>
</protein>
<evidence type="ECO:0000256" key="1">
    <source>
        <dbReference type="SAM" id="Phobius"/>
    </source>
</evidence>
<accession>A0A445MWE1</accession>
<evidence type="ECO:0000313" key="2">
    <source>
        <dbReference type="EMBL" id="SPD73788.1"/>
    </source>
</evidence>
<reference evidence="2" key="1">
    <citation type="submission" date="2018-01" db="EMBL/GenBank/DDBJ databases">
        <authorList>
            <person name="Regsiter A."/>
            <person name="William W."/>
        </authorList>
    </citation>
    <scope>NUCLEOTIDE SEQUENCE</scope>
    <source>
        <strain evidence="2">TRIP AH-1</strain>
    </source>
</reference>
<dbReference type="EMBL" id="OJIN01000109">
    <property type="protein sequence ID" value="SPD73788.1"/>
    <property type="molecule type" value="Genomic_DNA"/>
</dbReference>
<proteinExistence type="predicted"/>
<keyword evidence="1" id="KW-0472">Membrane</keyword>
<organism evidence="2">
    <name type="scientific">uncultured Desulfobacterium sp</name>
    <dbReference type="NCBI Taxonomy" id="201089"/>
    <lineage>
        <taxon>Bacteria</taxon>
        <taxon>Pseudomonadati</taxon>
        <taxon>Thermodesulfobacteriota</taxon>
        <taxon>Desulfobacteria</taxon>
        <taxon>Desulfobacterales</taxon>
        <taxon>Desulfobacteriaceae</taxon>
        <taxon>Desulfobacterium</taxon>
        <taxon>environmental samples</taxon>
    </lineage>
</organism>